<feature type="signal peptide" evidence="1">
    <location>
        <begin position="1"/>
        <end position="21"/>
    </location>
</feature>
<keyword evidence="1" id="KW-0732">Signal</keyword>
<dbReference type="Pfam" id="PF14059">
    <property type="entry name" value="DUF4251"/>
    <property type="match status" value="1"/>
</dbReference>
<dbReference type="Gene3D" id="2.40.128.410">
    <property type="match status" value="1"/>
</dbReference>
<dbReference type="InterPro" id="IPR025347">
    <property type="entry name" value="DUF4251"/>
</dbReference>
<evidence type="ECO:0000256" key="1">
    <source>
        <dbReference type="SAM" id="SignalP"/>
    </source>
</evidence>
<evidence type="ECO:0000313" key="4">
    <source>
        <dbReference type="Proteomes" id="UP000291117"/>
    </source>
</evidence>
<dbReference type="Proteomes" id="UP000291117">
    <property type="component" value="Unassembled WGS sequence"/>
</dbReference>
<accession>A0A4U1G9C4</accession>
<gene>
    <name evidence="2" type="ORF">EZ444_07410</name>
    <name evidence="3" type="ORF">FBD94_15275</name>
</gene>
<protein>
    <submittedName>
        <fullName evidence="3">DUF4251 domain-containing protein</fullName>
    </submittedName>
</protein>
<dbReference type="OrthoDB" id="1097715at2"/>
<evidence type="ECO:0000313" key="3">
    <source>
        <dbReference type="EMBL" id="TKC60268.1"/>
    </source>
</evidence>
<evidence type="ECO:0000313" key="5">
    <source>
        <dbReference type="Proteomes" id="UP000309594"/>
    </source>
</evidence>
<keyword evidence="4" id="KW-1185">Reference proteome</keyword>
<dbReference type="Proteomes" id="UP000309594">
    <property type="component" value="Unassembled WGS sequence"/>
</dbReference>
<dbReference type="EMBL" id="SWDX01000005">
    <property type="protein sequence ID" value="TKC60268.1"/>
    <property type="molecule type" value="Genomic_DNA"/>
</dbReference>
<accession>A0A4R0NBN9</accession>
<feature type="chain" id="PRO_5040598264" evidence="1">
    <location>
        <begin position="22"/>
        <end position="176"/>
    </location>
</feature>
<comment type="caution">
    <text evidence="3">The sequence shown here is derived from an EMBL/GenBank/DDBJ whole genome shotgun (WGS) entry which is preliminary data.</text>
</comment>
<proteinExistence type="predicted"/>
<reference evidence="2 4" key="1">
    <citation type="submission" date="2019-02" db="EMBL/GenBank/DDBJ databases">
        <title>Pedobacter sp. RP-3-8 sp. nov., isolated from Arctic soil.</title>
        <authorList>
            <person name="Dahal R.H."/>
        </authorList>
    </citation>
    <scope>NUCLEOTIDE SEQUENCE [LARGE SCALE GENOMIC DNA]</scope>
    <source>
        <strain evidence="2 4">RP-3-8</strain>
    </source>
</reference>
<dbReference type="EMBL" id="SJSM01000003">
    <property type="protein sequence ID" value="TCC97731.1"/>
    <property type="molecule type" value="Genomic_DNA"/>
</dbReference>
<name>A0A4U1G9C4_9SPHI</name>
<dbReference type="RefSeq" id="WP_131608090.1">
    <property type="nucleotide sequence ID" value="NZ_SJSM01000003.1"/>
</dbReference>
<dbReference type="AlphaFoldDB" id="A0A4U1G9C4"/>
<evidence type="ECO:0000313" key="2">
    <source>
        <dbReference type="EMBL" id="TCC97731.1"/>
    </source>
</evidence>
<sequence length="176" mass="19479">MKAIKNILVAATLLIAVQANAQTDKETTIKVINNQHYVFNATSAMPMANNDVNRVLSRMPGGAGGGMIQLSGSQYQLIVTKDSVESYLPYYGRAYTATMNPDDAGIKFKSKKFTYKAEKKKKGSWLISMNFKDTKDTQSMILNVSENGYATLSVNSNNRQSITFNGFISEPKEKKK</sequence>
<reference evidence="3 5" key="2">
    <citation type="submission" date="2019-04" db="EMBL/GenBank/DDBJ databases">
        <title>Pedobacter sp. RP-1-16 sp. nov., isolated from Arctic soil.</title>
        <authorList>
            <person name="Dahal R.H."/>
            <person name="Kim D.-U."/>
        </authorList>
    </citation>
    <scope>NUCLEOTIDE SEQUENCE [LARGE SCALE GENOMIC DNA]</scope>
    <source>
        <strain evidence="3 5">RP-1-16</strain>
    </source>
</reference>
<organism evidence="3 5">
    <name type="scientific">Pedobacter hiemivivus</name>
    <dbReference type="NCBI Taxonomy" id="2530454"/>
    <lineage>
        <taxon>Bacteria</taxon>
        <taxon>Pseudomonadati</taxon>
        <taxon>Bacteroidota</taxon>
        <taxon>Sphingobacteriia</taxon>
        <taxon>Sphingobacteriales</taxon>
        <taxon>Sphingobacteriaceae</taxon>
        <taxon>Pedobacter</taxon>
    </lineage>
</organism>